<dbReference type="GO" id="GO:0006783">
    <property type="term" value="P:heme biosynthetic process"/>
    <property type="evidence" value="ECO:0007669"/>
    <property type="project" value="UniProtKB-UniRule"/>
</dbReference>
<evidence type="ECO:0000256" key="7">
    <source>
        <dbReference type="ARBA" id="ARBA00022630"/>
    </source>
</evidence>
<dbReference type="NCBIfam" id="NF008845">
    <property type="entry name" value="PRK11883.1-5"/>
    <property type="match status" value="1"/>
</dbReference>
<evidence type="ECO:0000256" key="10">
    <source>
        <dbReference type="ARBA" id="ARBA00023133"/>
    </source>
</evidence>
<dbReference type="PANTHER" id="PTHR42923:SF3">
    <property type="entry name" value="PROTOPORPHYRINOGEN OXIDASE"/>
    <property type="match status" value="1"/>
</dbReference>
<proteinExistence type="inferred from homology"/>
<dbReference type="EMBL" id="CDGG01000001">
    <property type="protein sequence ID" value="CEI84040.1"/>
    <property type="molecule type" value="Genomic_DNA"/>
</dbReference>
<keyword evidence="8 11" id="KW-0274">FAD</keyword>
<dbReference type="PANTHER" id="PTHR42923">
    <property type="entry name" value="PROTOPORPHYRINOGEN OXIDASE"/>
    <property type="match status" value="1"/>
</dbReference>
<dbReference type="SUPFAM" id="SSF51905">
    <property type="entry name" value="FAD/NAD(P)-binding domain"/>
    <property type="match status" value="1"/>
</dbReference>
<comment type="pathway">
    <text evidence="3 11">Porphyrin-containing compound metabolism; protoheme biosynthesis.</text>
</comment>
<accession>A0A0A1MF67</accession>
<name>A0A0A1MF67_9BACI</name>
<keyword evidence="10 11" id="KW-0350">Heme biosynthesis</keyword>
<keyword evidence="11" id="KW-0963">Cytoplasm</keyword>
<reference evidence="13 14" key="1">
    <citation type="submission" date="2014-11" db="EMBL/GenBank/DDBJ databases">
        <authorList>
            <person name="Urmite Genomes Urmite Genomes"/>
        </authorList>
    </citation>
    <scope>NUCLEOTIDE SEQUENCE [LARGE SCALE GENOMIC DNA]</scope>
    <source>
        <strain evidence="13 14">Oc5</strain>
    </source>
</reference>
<dbReference type="GO" id="GO:0005737">
    <property type="term" value="C:cytoplasm"/>
    <property type="evidence" value="ECO:0007669"/>
    <property type="project" value="UniProtKB-SubCell"/>
</dbReference>
<dbReference type="UniPathway" id="UPA00252"/>
<comment type="function">
    <text evidence="11">Involved in coproporphyrin-dependent heme b biosynthesis. Catalyzes the oxidation of coproporphyrinogen III to coproporphyrin III.</text>
</comment>
<dbReference type="InterPro" id="IPR004572">
    <property type="entry name" value="Protoporphyrinogen_oxidase"/>
</dbReference>
<evidence type="ECO:0000256" key="6">
    <source>
        <dbReference type="ARBA" id="ARBA00019046"/>
    </source>
</evidence>
<gene>
    <name evidence="13" type="primary">hemY</name>
    <name evidence="13" type="ORF">BN997_03973</name>
</gene>
<dbReference type="InterPro" id="IPR036188">
    <property type="entry name" value="FAD/NAD-bd_sf"/>
</dbReference>
<dbReference type="RefSeq" id="WP_042534610.1">
    <property type="nucleotide sequence ID" value="NZ_CDGG01000001.1"/>
</dbReference>
<dbReference type="Gene3D" id="3.50.50.60">
    <property type="entry name" value="FAD/NAD(P)-binding domain"/>
    <property type="match status" value="1"/>
</dbReference>
<evidence type="ECO:0000313" key="14">
    <source>
        <dbReference type="Proteomes" id="UP000040453"/>
    </source>
</evidence>
<dbReference type="STRING" id="545501.BN997_03973"/>
<dbReference type="InterPro" id="IPR050464">
    <property type="entry name" value="Zeta_carotene_desat/Oxidored"/>
</dbReference>
<evidence type="ECO:0000256" key="11">
    <source>
        <dbReference type="RuleBase" id="RU364052"/>
    </source>
</evidence>
<sequence>MDRKKVVIVGGGMTGLSAAYHLQKQVKSANLPIDITLVEGSNRLGGRIHTIKRDGFTIEKGPDSLLARKPAAMNLAEELGILDQTRRNSTGQSFMLIKNRLHKMPKGAFMGVPKEVGPLLRSNSFTLTGKIRGLMDLIIPRKKRSGDESLGHFMRRRFGDQVVVNQIDPLLSGIHSGDIDQMSLEAIYPVFGKMEQEYGSVMKGLRKTMSKPAKNSKPAQGQFFSFTNGLQKLVDALEAKLDTVKILRENKVNHIEKKETGYHLLLDSGEVLAADFVLAAVPHTQVPGMLSKHAPLQELYAIPATSTANVVLAFDEKQIKRDLDGTGFLVTRNSNYRFTACTWTHRKWEGTAPAGKALLRCYVGKPDDQEIVKESDETLVDIVLKDLNKVMKVKGKPLFYEITRFIEARPQYHTGHLELVSRVRDYVASQLPNLELIGSSYDGTGLPDCIEHGQKGAELAIEALTQNK</sequence>
<keyword evidence="9 11" id="KW-0560">Oxidoreductase</keyword>
<evidence type="ECO:0000256" key="1">
    <source>
        <dbReference type="ARBA" id="ARBA00001755"/>
    </source>
</evidence>
<evidence type="ECO:0000256" key="4">
    <source>
        <dbReference type="ARBA" id="ARBA00008310"/>
    </source>
</evidence>
<evidence type="ECO:0000259" key="12">
    <source>
        <dbReference type="Pfam" id="PF01593"/>
    </source>
</evidence>
<keyword evidence="7 11" id="KW-0285">Flavoprotein</keyword>
<evidence type="ECO:0000256" key="3">
    <source>
        <dbReference type="ARBA" id="ARBA00004744"/>
    </source>
</evidence>
<comment type="cofactor">
    <cofactor evidence="2 11">
        <name>FAD</name>
        <dbReference type="ChEBI" id="CHEBI:57692"/>
    </cofactor>
</comment>
<evidence type="ECO:0000313" key="13">
    <source>
        <dbReference type="EMBL" id="CEI84040.1"/>
    </source>
</evidence>
<evidence type="ECO:0000256" key="2">
    <source>
        <dbReference type="ARBA" id="ARBA00001974"/>
    </source>
</evidence>
<dbReference type="InterPro" id="IPR002937">
    <property type="entry name" value="Amino_oxidase"/>
</dbReference>
<organism evidence="13 14">
    <name type="scientific">Oceanobacillus oncorhynchi</name>
    <dbReference type="NCBI Taxonomy" id="545501"/>
    <lineage>
        <taxon>Bacteria</taxon>
        <taxon>Bacillati</taxon>
        <taxon>Bacillota</taxon>
        <taxon>Bacilli</taxon>
        <taxon>Bacillales</taxon>
        <taxon>Bacillaceae</taxon>
        <taxon>Oceanobacillus</taxon>
    </lineage>
</organism>
<comment type="catalytic activity">
    <reaction evidence="1">
        <text>coproporphyrinogen III + 3 O2 = coproporphyrin III + 3 H2O2</text>
        <dbReference type="Rhea" id="RHEA:43436"/>
        <dbReference type="ChEBI" id="CHEBI:15379"/>
        <dbReference type="ChEBI" id="CHEBI:16240"/>
        <dbReference type="ChEBI" id="CHEBI:57309"/>
        <dbReference type="ChEBI" id="CHEBI:131725"/>
        <dbReference type="EC" id="1.3.3.15"/>
    </reaction>
    <physiologicalReaction direction="left-to-right" evidence="1">
        <dbReference type="Rhea" id="RHEA:43437"/>
    </physiologicalReaction>
</comment>
<dbReference type="Pfam" id="PF01593">
    <property type="entry name" value="Amino_oxidase"/>
    <property type="match status" value="1"/>
</dbReference>
<dbReference type="SUPFAM" id="SSF54373">
    <property type="entry name" value="FAD-linked reductases, C-terminal domain"/>
    <property type="match status" value="1"/>
</dbReference>
<dbReference type="GO" id="GO:0004729">
    <property type="term" value="F:oxygen-dependent protoporphyrinogen oxidase activity"/>
    <property type="evidence" value="ECO:0007669"/>
    <property type="project" value="UniProtKB-UniRule"/>
</dbReference>
<protein>
    <recommendedName>
        <fullName evidence="6 11">Coproporphyrinogen III oxidase</fullName>
        <ecNumber evidence="5 11">1.3.3.15</ecNumber>
    </recommendedName>
</protein>
<dbReference type="AlphaFoldDB" id="A0A0A1MF67"/>
<comment type="similarity">
    <text evidence="4 11">Belongs to the protoporphyrinogen/coproporphyrinogen oxidase family. Coproporphyrinogen III oxidase subfamily.</text>
</comment>
<feature type="domain" description="Amine oxidase" evidence="12">
    <location>
        <begin position="13"/>
        <end position="459"/>
    </location>
</feature>
<dbReference type="NCBIfam" id="TIGR00562">
    <property type="entry name" value="proto_IX_ox"/>
    <property type="match status" value="1"/>
</dbReference>
<evidence type="ECO:0000256" key="8">
    <source>
        <dbReference type="ARBA" id="ARBA00022827"/>
    </source>
</evidence>
<comment type="subcellular location">
    <subcellularLocation>
        <location evidence="11">Cytoplasm</location>
    </subcellularLocation>
</comment>
<dbReference type="EC" id="1.3.3.15" evidence="5 11"/>
<evidence type="ECO:0000256" key="5">
    <source>
        <dbReference type="ARBA" id="ARBA00012402"/>
    </source>
</evidence>
<keyword evidence="14" id="KW-1185">Reference proteome</keyword>
<dbReference type="Proteomes" id="UP000040453">
    <property type="component" value="Unassembled WGS sequence"/>
</dbReference>
<dbReference type="Gene3D" id="3.90.660.20">
    <property type="entry name" value="Protoporphyrinogen oxidase, mitochondrial, domain 2"/>
    <property type="match status" value="1"/>
</dbReference>
<evidence type="ECO:0000256" key="9">
    <source>
        <dbReference type="ARBA" id="ARBA00023002"/>
    </source>
</evidence>
<dbReference type="Gene3D" id="1.10.3110.10">
    <property type="entry name" value="protoporphyrinogen ix oxidase, domain 3"/>
    <property type="match status" value="1"/>
</dbReference>